<dbReference type="Pfam" id="PF13560">
    <property type="entry name" value="HTH_31"/>
    <property type="match status" value="1"/>
</dbReference>
<sequence>MAKRVPPTHPQARRQIAALGERLRAARLRRDLTQEMLAERVGVSAPTVAKLENGDPTTSLAIMLRVLTVLGLGADVDAIAAQDSLGRELQDSKRVRAPRRTKLAPRAPAAKPDDKA</sequence>
<dbReference type="Gene3D" id="1.10.260.40">
    <property type="entry name" value="lambda repressor-like DNA-binding domains"/>
    <property type="match status" value="1"/>
</dbReference>
<dbReference type="InterPro" id="IPR001387">
    <property type="entry name" value="Cro/C1-type_HTH"/>
</dbReference>
<accession>A0ABW8K0S4</accession>
<proteinExistence type="predicted"/>
<keyword evidence="4" id="KW-1185">Reference proteome</keyword>
<dbReference type="SMART" id="SM00530">
    <property type="entry name" value="HTH_XRE"/>
    <property type="match status" value="1"/>
</dbReference>
<evidence type="ECO:0000313" key="3">
    <source>
        <dbReference type="EMBL" id="MFK2915771.1"/>
    </source>
</evidence>
<dbReference type="Proteomes" id="UP001620408">
    <property type="component" value="Unassembled WGS sequence"/>
</dbReference>
<dbReference type="InterPro" id="IPR010982">
    <property type="entry name" value="Lambda_DNA-bd_dom_sf"/>
</dbReference>
<reference evidence="3 4" key="1">
    <citation type="submission" date="2020-10" db="EMBL/GenBank/DDBJ databases">
        <title>Phylogeny of dyella-like bacteria.</title>
        <authorList>
            <person name="Fu J."/>
        </authorList>
    </citation>
    <scope>NUCLEOTIDE SEQUENCE [LARGE SCALE GENOMIC DNA]</scope>
    <source>
        <strain evidence="3 4">BB4</strain>
    </source>
</reference>
<dbReference type="RefSeq" id="WP_379987284.1">
    <property type="nucleotide sequence ID" value="NZ_JADIKD010000004.1"/>
</dbReference>
<evidence type="ECO:0000259" key="2">
    <source>
        <dbReference type="PROSITE" id="PS50943"/>
    </source>
</evidence>
<feature type="region of interest" description="Disordered" evidence="1">
    <location>
        <begin position="89"/>
        <end position="116"/>
    </location>
</feature>
<evidence type="ECO:0000256" key="1">
    <source>
        <dbReference type="SAM" id="MobiDB-lite"/>
    </source>
</evidence>
<name>A0ABW8K0S4_9GAMM</name>
<feature type="domain" description="HTH cro/C1-type" evidence="2">
    <location>
        <begin position="23"/>
        <end position="79"/>
    </location>
</feature>
<dbReference type="SUPFAM" id="SSF47413">
    <property type="entry name" value="lambda repressor-like DNA-binding domains"/>
    <property type="match status" value="1"/>
</dbReference>
<evidence type="ECO:0000313" key="4">
    <source>
        <dbReference type="Proteomes" id="UP001620408"/>
    </source>
</evidence>
<comment type="caution">
    <text evidence="3">The sequence shown here is derived from an EMBL/GenBank/DDBJ whole genome shotgun (WGS) entry which is preliminary data.</text>
</comment>
<gene>
    <name evidence="3" type="ORF">ISS97_00735</name>
</gene>
<protein>
    <submittedName>
        <fullName evidence="3">Helix-turn-helix transcriptional regulator</fullName>
    </submittedName>
</protein>
<dbReference type="EMBL" id="JADIKD010000004">
    <property type="protein sequence ID" value="MFK2915771.1"/>
    <property type="molecule type" value="Genomic_DNA"/>
</dbReference>
<dbReference type="CDD" id="cd00093">
    <property type="entry name" value="HTH_XRE"/>
    <property type="match status" value="1"/>
</dbReference>
<organism evidence="3 4">
    <name type="scientific">Dyella koreensis</name>
    <dbReference type="NCBI Taxonomy" id="311235"/>
    <lineage>
        <taxon>Bacteria</taxon>
        <taxon>Pseudomonadati</taxon>
        <taxon>Pseudomonadota</taxon>
        <taxon>Gammaproteobacteria</taxon>
        <taxon>Lysobacterales</taxon>
        <taxon>Rhodanobacteraceae</taxon>
        <taxon>Dyella</taxon>
    </lineage>
</organism>
<dbReference type="PROSITE" id="PS50943">
    <property type="entry name" value="HTH_CROC1"/>
    <property type="match status" value="1"/>
</dbReference>